<accession>A0A327YNC2</accession>
<dbReference type="PROSITE" id="PS51257">
    <property type="entry name" value="PROKAR_LIPOPROTEIN"/>
    <property type="match status" value="1"/>
</dbReference>
<protein>
    <recommendedName>
        <fullName evidence="3">Peptidyl-prolyl cis-trans isomerase</fullName>
    </recommendedName>
</protein>
<dbReference type="SUPFAM" id="SSF109998">
    <property type="entry name" value="Triger factor/SurA peptide-binding domain-like"/>
    <property type="match status" value="1"/>
</dbReference>
<evidence type="ECO:0000313" key="2">
    <source>
        <dbReference type="Proteomes" id="UP000249620"/>
    </source>
</evidence>
<reference evidence="1 2" key="1">
    <citation type="submission" date="2018-06" db="EMBL/GenBank/DDBJ databases">
        <title>Genomic Encyclopedia of Type Strains, Phase III (KMG-III): the genomes of soil and plant-associated and newly described type strains.</title>
        <authorList>
            <person name="Whitman W."/>
        </authorList>
    </citation>
    <scope>NUCLEOTIDE SEQUENCE [LARGE SCALE GENOMIC DNA]</scope>
    <source>
        <strain evidence="1 2">CGMCC 1.12398</strain>
    </source>
</reference>
<name>A0A327YNC2_9FLAO</name>
<gene>
    <name evidence="1" type="ORF">B0I03_104119</name>
</gene>
<dbReference type="RefSeq" id="WP_111566821.1">
    <property type="nucleotide sequence ID" value="NZ_QLMI01000004.1"/>
</dbReference>
<dbReference type="Proteomes" id="UP000249620">
    <property type="component" value="Unassembled WGS sequence"/>
</dbReference>
<dbReference type="InterPro" id="IPR027304">
    <property type="entry name" value="Trigger_fact/SurA_dom_sf"/>
</dbReference>
<comment type="caution">
    <text evidence="1">The sequence shown here is derived from an EMBL/GenBank/DDBJ whole genome shotgun (WGS) entry which is preliminary data.</text>
</comment>
<dbReference type="AlphaFoldDB" id="A0A327YNC2"/>
<evidence type="ECO:0008006" key="3">
    <source>
        <dbReference type="Google" id="ProtNLM"/>
    </source>
</evidence>
<evidence type="ECO:0000313" key="1">
    <source>
        <dbReference type="EMBL" id="RAK22594.1"/>
    </source>
</evidence>
<sequence>MKYWIQIILLTLLVSSCDYFKAPREPKAIARVGKSYLYESDILDLVPKGTSKKDSIAIVKSFIDRWATQKLLFEAAEKNIGKEQLDEFNVLIDQYKVDLYTKAYLENLVIRQVDTSVTDGQIVDYYSKNKQYFKNSSELVKLRYINLVKENPKFAKIKSKFSSFTKKDKKELEQMAVQFKSYAFNDSIWVDINQIYEKIPFINIENKQKYISGGMNFQYPDSTTIWLVKVNSVLPKDSATPLEFLKPTIRQIIINNRKLELINTLEKEITNDAIKDNKYEIYK</sequence>
<dbReference type="OrthoDB" id="9785180at2"/>
<dbReference type="EMBL" id="QLMI01000004">
    <property type="protein sequence ID" value="RAK22594.1"/>
    <property type="molecule type" value="Genomic_DNA"/>
</dbReference>
<proteinExistence type="predicted"/>
<organism evidence="1 2">
    <name type="scientific">Flavobacterium aquaticum</name>
    <dbReference type="NCBI Taxonomy" id="1236486"/>
    <lineage>
        <taxon>Bacteria</taxon>
        <taxon>Pseudomonadati</taxon>
        <taxon>Bacteroidota</taxon>
        <taxon>Flavobacteriia</taxon>
        <taxon>Flavobacteriales</taxon>
        <taxon>Flavobacteriaceae</taxon>
        <taxon>Flavobacterium</taxon>
    </lineage>
</organism>
<keyword evidence="2" id="KW-1185">Reference proteome</keyword>